<gene>
    <name evidence="1" type="ORF">SIOphi_00770</name>
</gene>
<dbReference type="EMBL" id="KC699836">
    <property type="protein sequence ID" value="AGK86962.1"/>
    <property type="molecule type" value="Genomic_DNA"/>
</dbReference>
<protein>
    <recommendedName>
        <fullName evidence="3">Calcineurin-like phosphoesterase domain-containing protein</fullName>
    </recommendedName>
</protein>
<evidence type="ECO:0000313" key="2">
    <source>
        <dbReference type="Proteomes" id="UP000258501"/>
    </source>
</evidence>
<dbReference type="InterPro" id="IPR029052">
    <property type="entry name" value="Metallo-depent_PP-like"/>
</dbReference>
<sequence>MSNKKLSQEERELLGTEQGALAAILGYLKAERGKMPPSVVNKQMVSLGYPKQKKQDLTRVISEFSSNPALENLFFKAYSRIIKLDDIPSALGEDSSLKETNLFDQITPYVVDQEGMNANWRELRKLQREGVYTQHLFEGLKESIVKELSGMPRAKYLRTPIPKPSKGDKSLILAFSDWHIGSLVYNEDTGGYHFEKLKGQIQDVVDQVQQLIEDLDIKHLYIFHIGDIIEHISMRNVNQAFDAEFPASEQIAKGVRVLADLLSTLSQRIHVTFGIVSGNHDRFQGNKNDKIYNDTVTYIILDMLFLIQESFGGLPNVTLLDNRKDTYEFTVKVAGKNVKVKHGDHEKKKDDVKIPKHIKDEPIDLLYLGHIHTTRIVQEDFSRFHIYVGSTMGANSYSKELNLPTTSPSQMVTVLTEGSDTPIFIPIMLTNKEDTQ</sequence>
<accession>R4JDW2</accession>
<dbReference type="Proteomes" id="UP000258501">
    <property type="component" value="Segment"/>
</dbReference>
<dbReference type="Gene3D" id="3.60.21.10">
    <property type="match status" value="1"/>
</dbReference>
<organism evidence="1 2">
    <name type="scientific">Bacillus phage SIOphi</name>
    <dbReference type="NCBI Taxonomy" id="1285382"/>
    <lineage>
        <taxon>Viruses</taxon>
        <taxon>Duplodnaviria</taxon>
        <taxon>Heunggongvirae</taxon>
        <taxon>Uroviricota</taxon>
        <taxon>Caudoviricetes</taxon>
        <taxon>Herelleviridae</taxon>
        <taxon>Bastillevirinae</taxon>
        <taxon>Siophivirus</taxon>
        <taxon>Siophivirus SIOphi</taxon>
    </lineage>
</organism>
<name>R4JDW2_9CAUD</name>
<proteinExistence type="predicted"/>
<reference evidence="1 2" key="1">
    <citation type="submission" date="2013-02" db="EMBL/GenBank/DDBJ databases">
        <authorList>
            <person name="Lukaszewicz M."/>
            <person name="Biegalska A."/>
            <person name="Krasowska A."/>
        </authorList>
    </citation>
    <scope>NUCLEOTIDE SEQUENCE [LARGE SCALE GENOMIC DNA]</scope>
</reference>
<dbReference type="OrthoDB" id="2564at10239"/>
<dbReference type="SUPFAM" id="SSF56300">
    <property type="entry name" value="Metallo-dependent phosphatases"/>
    <property type="match status" value="1"/>
</dbReference>
<evidence type="ECO:0008006" key="3">
    <source>
        <dbReference type="Google" id="ProtNLM"/>
    </source>
</evidence>
<keyword evidence="2" id="KW-1185">Reference proteome</keyword>
<evidence type="ECO:0000313" key="1">
    <source>
        <dbReference type="EMBL" id="AGK86962.1"/>
    </source>
</evidence>